<evidence type="ECO:0000313" key="2">
    <source>
        <dbReference type="Proteomes" id="UP001189429"/>
    </source>
</evidence>
<sequence>MAETIRHEADGELLRDHDWSLWSYFDPWGASPVTEPAPAVRPAGPPRLRVRERKASRGLCGIDPDDMCGEVEVVDVEGDRSLYKIPQAYPVLAAPGGAEQGGRACGAASLLGRQAGI</sequence>
<evidence type="ECO:0000313" key="1">
    <source>
        <dbReference type="EMBL" id="CAK0880862.1"/>
    </source>
</evidence>
<protein>
    <submittedName>
        <fullName evidence="1">Uncharacterized protein</fullName>
    </submittedName>
</protein>
<reference evidence="1" key="1">
    <citation type="submission" date="2023-10" db="EMBL/GenBank/DDBJ databases">
        <authorList>
            <person name="Chen Y."/>
            <person name="Shah S."/>
            <person name="Dougan E. K."/>
            <person name="Thang M."/>
            <person name="Chan C."/>
        </authorList>
    </citation>
    <scope>NUCLEOTIDE SEQUENCE [LARGE SCALE GENOMIC DNA]</scope>
</reference>
<dbReference type="Proteomes" id="UP001189429">
    <property type="component" value="Unassembled WGS sequence"/>
</dbReference>
<dbReference type="EMBL" id="CAUYUJ010018126">
    <property type="protein sequence ID" value="CAK0880862.1"/>
    <property type="molecule type" value="Genomic_DNA"/>
</dbReference>
<organism evidence="1 2">
    <name type="scientific">Prorocentrum cordatum</name>
    <dbReference type="NCBI Taxonomy" id="2364126"/>
    <lineage>
        <taxon>Eukaryota</taxon>
        <taxon>Sar</taxon>
        <taxon>Alveolata</taxon>
        <taxon>Dinophyceae</taxon>
        <taxon>Prorocentrales</taxon>
        <taxon>Prorocentraceae</taxon>
        <taxon>Prorocentrum</taxon>
    </lineage>
</organism>
<proteinExistence type="predicted"/>
<accession>A0ABN9W797</accession>
<gene>
    <name evidence="1" type="ORF">PCOR1329_LOCUS63884</name>
</gene>
<comment type="caution">
    <text evidence="1">The sequence shown here is derived from an EMBL/GenBank/DDBJ whole genome shotgun (WGS) entry which is preliminary data.</text>
</comment>
<name>A0ABN9W797_9DINO</name>
<keyword evidence="2" id="KW-1185">Reference proteome</keyword>